<keyword evidence="2" id="KW-0378">Hydrolase</keyword>
<name>A0A3S3LP25_9RHOB</name>
<accession>A0A3S3LP25</accession>
<dbReference type="Gene3D" id="2.40.70.10">
    <property type="entry name" value="Acid Proteases"/>
    <property type="match status" value="1"/>
</dbReference>
<dbReference type="EC" id="3.4.23.-" evidence="2"/>
<feature type="transmembrane region" description="Helical" evidence="1">
    <location>
        <begin position="6"/>
        <end position="25"/>
    </location>
</feature>
<proteinExistence type="predicted"/>
<dbReference type="RefSeq" id="WP_128155135.1">
    <property type="nucleotide sequence ID" value="NZ_JBHSOM010000016.1"/>
</dbReference>
<dbReference type="Pfam" id="PF13975">
    <property type="entry name" value="gag-asp_proteas"/>
    <property type="match status" value="1"/>
</dbReference>
<dbReference type="EMBL" id="SAVA01000002">
    <property type="protein sequence ID" value="RWR53863.1"/>
    <property type="molecule type" value="Genomic_DNA"/>
</dbReference>
<keyword evidence="3" id="KW-1185">Reference proteome</keyword>
<evidence type="ECO:0000256" key="1">
    <source>
        <dbReference type="SAM" id="Phobius"/>
    </source>
</evidence>
<protein>
    <submittedName>
        <fullName evidence="2">TIGR02281 family clan AA aspartic protease</fullName>
        <ecNumber evidence="2">3.4.23.-</ecNumber>
    </submittedName>
</protein>
<organism evidence="2 3">
    <name type="scientific">Paenirhodobacter huangdaonensis</name>
    <dbReference type="NCBI Taxonomy" id="2501515"/>
    <lineage>
        <taxon>Bacteria</taxon>
        <taxon>Pseudomonadati</taxon>
        <taxon>Pseudomonadota</taxon>
        <taxon>Alphaproteobacteria</taxon>
        <taxon>Rhodobacterales</taxon>
        <taxon>Rhodobacter group</taxon>
        <taxon>Paenirhodobacter</taxon>
    </lineage>
</organism>
<dbReference type="GO" id="GO:0006508">
    <property type="term" value="P:proteolysis"/>
    <property type="evidence" value="ECO:0007669"/>
    <property type="project" value="UniProtKB-KW"/>
</dbReference>
<dbReference type="Proteomes" id="UP000288071">
    <property type="component" value="Unassembled WGS sequence"/>
</dbReference>
<keyword evidence="1" id="KW-0812">Transmembrane</keyword>
<dbReference type="NCBIfam" id="TIGR02281">
    <property type="entry name" value="clan_AA_DTGA"/>
    <property type="match status" value="1"/>
</dbReference>
<evidence type="ECO:0000313" key="3">
    <source>
        <dbReference type="Proteomes" id="UP000288071"/>
    </source>
</evidence>
<gene>
    <name evidence="2" type="ORF">EOW66_04395</name>
</gene>
<dbReference type="AlphaFoldDB" id="A0A3S3LP25"/>
<keyword evidence="1" id="KW-1133">Transmembrane helix</keyword>
<dbReference type="PROSITE" id="PS00141">
    <property type="entry name" value="ASP_PROTEASE"/>
    <property type="match status" value="1"/>
</dbReference>
<feature type="transmembrane region" description="Helical" evidence="1">
    <location>
        <begin position="37"/>
        <end position="55"/>
    </location>
</feature>
<reference evidence="3" key="1">
    <citation type="submission" date="2019-01" db="EMBL/GenBank/DDBJ databases">
        <title>Sinorhodobacter populi sp. nov. isolated from the symptomatic bark tissue of Populus euramericana canker.</title>
        <authorList>
            <person name="Li Y."/>
        </authorList>
    </citation>
    <scope>NUCLEOTIDE SEQUENCE [LARGE SCALE GENOMIC DNA]</scope>
    <source>
        <strain evidence="3">CGMCC 1.12963</strain>
    </source>
</reference>
<comment type="caution">
    <text evidence="2">The sequence shown here is derived from an EMBL/GenBank/DDBJ whole genome shotgun (WGS) entry which is preliminary data.</text>
</comment>
<dbReference type="SUPFAM" id="SSF50630">
    <property type="entry name" value="Acid proteases"/>
    <property type="match status" value="1"/>
</dbReference>
<dbReference type="InterPro" id="IPR034122">
    <property type="entry name" value="Retropepsin-like_bacterial"/>
</dbReference>
<dbReference type="InterPro" id="IPR021109">
    <property type="entry name" value="Peptidase_aspartic_dom_sf"/>
</dbReference>
<dbReference type="CDD" id="cd05483">
    <property type="entry name" value="retropepsin_like_bacteria"/>
    <property type="match status" value="1"/>
</dbReference>
<dbReference type="InterPro" id="IPR011969">
    <property type="entry name" value="Clan_AA_Asp_peptidase_C"/>
</dbReference>
<reference evidence="2 3" key="2">
    <citation type="submission" date="2019-01" db="EMBL/GenBank/DDBJ databases">
        <title>Sinorhodobacter populi sp. nov. isolated from the symptomatic bark tissue of Populus euramericana canker.</title>
        <authorList>
            <person name="Xu G."/>
        </authorList>
    </citation>
    <scope>NUCLEOTIDE SEQUENCE [LARGE SCALE GENOMIC DNA]</scope>
    <source>
        <strain evidence="2 3">CGMCC 1.12963</strain>
    </source>
</reference>
<keyword evidence="2" id="KW-0645">Protease</keyword>
<keyword evidence="1" id="KW-0472">Membrane</keyword>
<dbReference type="GO" id="GO:0004190">
    <property type="term" value="F:aspartic-type endopeptidase activity"/>
    <property type="evidence" value="ECO:0007669"/>
    <property type="project" value="InterPro"/>
</dbReference>
<dbReference type="InterPro" id="IPR001969">
    <property type="entry name" value="Aspartic_peptidase_AS"/>
</dbReference>
<sequence length="191" mass="20954">MTDISPNLVYLVLLLMALAGYFFTAFRRHPARSLQQIMVWALIVLGLVAVFGMWGDIRKSFVPQQAVLTDGRIEAPLGPDGHYYLTAEVNGVPVRFVVDTGATDIVLTRRDAERAGIDTAGLAFIGSANTANGTVATAPVRIGTMDLGPIHDRNLRAVVNRSEMDGSLMGMSYLTRFARVEFDRDRLVLTR</sequence>
<evidence type="ECO:0000313" key="2">
    <source>
        <dbReference type="EMBL" id="RWR53863.1"/>
    </source>
</evidence>